<keyword evidence="2" id="KW-1185">Reference proteome</keyword>
<name>A0ACA9Y531_9ASCO</name>
<sequence>MVPPNYHEFSLNDISLMYSYRPEDEVTVPVNVLIGLGVGLPVIQFIAFSLYRGNVSTTRKLWDIHAGLLSLTGAMSSQLMVTCILKNICGLPRPDLISRCQPDDQIAPIYELSNIAICNGNQQFIDEGFRSFPSGHSSTIFCGMVITSLNISGKLQVFDKRGISLKVLISIVPLMIACFIACTRISDNRHFLRDVIGGSIIGIYIGSWFYLQYFPSVLDLENGGRAYPPRRLGVSKYLREVGGFWKFKDETGSFNERNLNCEEVWRKLDNPVPLIEFLDLDTNIKIFNDLV</sequence>
<protein>
    <submittedName>
        <fullName evidence="1">Uncharacterized protein</fullName>
    </submittedName>
</protein>
<comment type="caution">
    <text evidence="1">The sequence shown here is derived from an EMBL/GenBank/DDBJ whole genome shotgun (WGS) entry which is preliminary data.</text>
</comment>
<proteinExistence type="predicted"/>
<accession>A0ACA9Y531</accession>
<reference evidence="1" key="1">
    <citation type="submission" date="2022-06" db="EMBL/GenBank/DDBJ databases">
        <authorList>
            <person name="Legras J.-L."/>
            <person name="Devillers H."/>
            <person name="Grondin C."/>
        </authorList>
    </citation>
    <scope>NUCLEOTIDE SEQUENCE</scope>
    <source>
        <strain evidence="1">CLIB 1444</strain>
    </source>
</reference>
<dbReference type="Proteomes" id="UP001152531">
    <property type="component" value="Unassembled WGS sequence"/>
</dbReference>
<evidence type="ECO:0000313" key="1">
    <source>
        <dbReference type="EMBL" id="CAH6720073.1"/>
    </source>
</evidence>
<gene>
    <name evidence="1" type="ORF">CLIB1444_03S03796</name>
</gene>
<organism evidence="1 2">
    <name type="scientific">[Candida] jaroonii</name>
    <dbReference type="NCBI Taxonomy" id="467808"/>
    <lineage>
        <taxon>Eukaryota</taxon>
        <taxon>Fungi</taxon>
        <taxon>Dikarya</taxon>
        <taxon>Ascomycota</taxon>
        <taxon>Saccharomycotina</taxon>
        <taxon>Pichiomycetes</taxon>
        <taxon>Debaryomycetaceae</taxon>
        <taxon>Yamadazyma</taxon>
    </lineage>
</organism>
<dbReference type="EMBL" id="CALSDN010000003">
    <property type="protein sequence ID" value="CAH6720073.1"/>
    <property type="molecule type" value="Genomic_DNA"/>
</dbReference>
<evidence type="ECO:0000313" key="2">
    <source>
        <dbReference type="Proteomes" id="UP001152531"/>
    </source>
</evidence>